<dbReference type="NCBIfam" id="TIGR01453">
    <property type="entry name" value="grpIintron_endo"/>
    <property type="match status" value="1"/>
</dbReference>
<dbReference type="PANTHER" id="PTHR36181:SF4">
    <property type="entry name" value="LAGLIDADG ENDONUCLEASE"/>
    <property type="match status" value="1"/>
</dbReference>
<proteinExistence type="predicted"/>
<dbReference type="Gene3D" id="3.10.28.10">
    <property type="entry name" value="Homing endonucleases"/>
    <property type="match status" value="2"/>
</dbReference>
<keyword evidence="2" id="KW-0378">Hydrolase</keyword>
<name>A0A140IMX5_9PEZI</name>
<dbReference type="InterPro" id="IPR035901">
    <property type="entry name" value="GIY-YIG_endonuc_sf"/>
</dbReference>
<protein>
    <submittedName>
        <fullName evidence="2">LAGLIDADG endonuclease</fullName>
    </submittedName>
</protein>
<dbReference type="SMART" id="SM00497">
    <property type="entry name" value="IENR1"/>
    <property type="match status" value="3"/>
</dbReference>
<dbReference type="Gene3D" id="3.40.1440.10">
    <property type="entry name" value="GIY-YIG endonuclease"/>
    <property type="match status" value="1"/>
</dbReference>
<dbReference type="InterPro" id="IPR000305">
    <property type="entry name" value="GIY-YIG_endonuc"/>
</dbReference>
<dbReference type="Pfam" id="PF01541">
    <property type="entry name" value="GIY-YIG"/>
    <property type="match status" value="1"/>
</dbReference>
<dbReference type="InterPro" id="IPR003647">
    <property type="entry name" value="Intron_nuc_1_rpt"/>
</dbReference>
<sequence length="713" mass="79871">MKNLKNIYCTKVKALLLNRAELTIIGGNIGILNTPCRGHLQTSHLALTGTRSYSTAKPGDNPSVVKYDNADMDKLRILSENKGKGGVYMWTHKATGKRYIGSSLDLRGRFSEYFNVNRLLRASSMRINLAILKYGYSAFSLEILVYCDTSELMREEKHWIDHLNPEYNILKEPGSPNRGNGWKHSEDAIRNMKEAQQNRSPVVRTNMSKAQFYCQEVIVTDLVTGTKTTYHAIRAAAKGLNIDYRYIYHFLNLKQTRPVLDRYTFELVGDQAERSRVQPTSIQVEVIDLETDQKNVYPTIGLAAKSLGSRQSSVSTYLSGKKLSPFKGRYIITKCGSPEEPVLVPVIEVTDLMDGGNKTTHPSITAAGKAVNASRASVSKYLGTNKPYRARYLFNSKGRSYSTISSVPQSSSTELNPWFITGFTDAEGCFSISIIEASDSKTGWLILPSFKIGLHIKDRALLEMIQKQLGGIGSVGKDRVDSVQWQVRSIKDLSVLMDHFSKYPLLTQKWADYELFRRIIDLIKSKQHISLDGLKKVVSLRAALNNGLSEKVKAAFPDVVPAQRPLVEAQVPLQVDPHWLAGFVAGEGSFMVSVRKSSAYLSGVQIRLRFQLGQHSRDVKLLTSLQKYLGCGSVYKSEDMDILLVTRFSDVYEKIIPFFSEYQVYGVKREDFADFCKVAELIKTKAHLTASGLEQILKLKAGMNSFRIPSKGD</sequence>
<evidence type="ECO:0000313" key="2">
    <source>
        <dbReference type="EMBL" id="AMO66533.1"/>
    </source>
</evidence>
<organism evidence="2">
    <name type="scientific">Pyronema omphalodes</name>
    <dbReference type="NCBI Taxonomy" id="337075"/>
    <lineage>
        <taxon>Eukaryota</taxon>
        <taxon>Fungi</taxon>
        <taxon>Dikarya</taxon>
        <taxon>Ascomycota</taxon>
        <taxon>Pezizomycotina</taxon>
        <taxon>Pezizomycetes</taxon>
        <taxon>Pezizales</taxon>
        <taxon>Pyronemataceae</taxon>
        <taxon>Pyronema</taxon>
    </lineage>
</organism>
<dbReference type="EMBL" id="KU707476">
    <property type="protein sequence ID" value="AMO66533.1"/>
    <property type="molecule type" value="Genomic_DNA"/>
</dbReference>
<dbReference type="InterPro" id="IPR004860">
    <property type="entry name" value="LAGLIDADG_dom"/>
</dbReference>
<dbReference type="GO" id="GO:0004519">
    <property type="term" value="F:endonuclease activity"/>
    <property type="evidence" value="ECO:0007669"/>
    <property type="project" value="UniProtKB-KW"/>
</dbReference>
<feature type="domain" description="GIY-YIG" evidence="1">
    <location>
        <begin position="83"/>
        <end position="169"/>
    </location>
</feature>
<dbReference type="RefSeq" id="YP_009240561.1">
    <property type="nucleotide sequence ID" value="NC_029745.1"/>
</dbReference>
<accession>A0A140IMX5</accession>
<dbReference type="Pfam" id="PF00961">
    <property type="entry name" value="LAGLIDADG_1"/>
    <property type="match status" value="2"/>
</dbReference>
<dbReference type="InterPro" id="IPR010896">
    <property type="entry name" value="NUMOD1"/>
</dbReference>
<dbReference type="CDD" id="cd10445">
    <property type="entry name" value="GIY-YIG_bI1_like"/>
    <property type="match status" value="1"/>
</dbReference>
<dbReference type="AlphaFoldDB" id="A0A140IMX5"/>
<gene>
    <name evidence="2" type="ORF">AWR43_042</name>
</gene>
<dbReference type="SUPFAM" id="SSF55608">
    <property type="entry name" value="Homing endonucleases"/>
    <property type="match status" value="2"/>
</dbReference>
<keyword evidence="2" id="KW-0540">Nuclease</keyword>
<dbReference type="InterPro" id="IPR027434">
    <property type="entry name" value="Homing_endonucl"/>
</dbReference>
<dbReference type="InterPro" id="IPR051289">
    <property type="entry name" value="LAGLIDADG_Endonuclease"/>
</dbReference>
<dbReference type="PANTHER" id="PTHR36181">
    <property type="entry name" value="INTRON-ENCODED ENDONUCLEASE AI3-RELATED"/>
    <property type="match status" value="1"/>
</dbReference>
<dbReference type="PROSITE" id="PS50164">
    <property type="entry name" value="GIY_YIG"/>
    <property type="match status" value="1"/>
</dbReference>
<keyword evidence="2" id="KW-0496">Mitochondrion</keyword>
<dbReference type="GeneID" id="27074561"/>
<dbReference type="InterPro" id="IPR006350">
    <property type="entry name" value="Intron_endoG1"/>
</dbReference>
<dbReference type="FunFam" id="3.10.28.10:FF:000010">
    <property type="entry name" value="LAGLIDADG homing endonuclease I-LtrII"/>
    <property type="match status" value="1"/>
</dbReference>
<evidence type="ECO:0000259" key="1">
    <source>
        <dbReference type="PROSITE" id="PS50164"/>
    </source>
</evidence>
<geneLocation type="mitochondrion" evidence="2"/>
<dbReference type="Pfam" id="PF07453">
    <property type="entry name" value="NUMOD1"/>
    <property type="match status" value="2"/>
</dbReference>
<dbReference type="GO" id="GO:0005739">
    <property type="term" value="C:mitochondrion"/>
    <property type="evidence" value="ECO:0007669"/>
    <property type="project" value="UniProtKB-ARBA"/>
</dbReference>
<keyword evidence="2" id="KW-0255">Endonuclease</keyword>
<reference evidence="2" key="1">
    <citation type="journal article" date="2016" name="Genome Announc.">
        <title>Complete Mitochondrial Genome Sequence of the Pezizomycete Pyronema confluens.</title>
        <authorList>
            <person name="Nowrousian M."/>
        </authorList>
    </citation>
    <scope>NUCLEOTIDE SEQUENCE</scope>
    <source>
        <strain evidence="2">CBS 100304</strain>
    </source>
</reference>
<dbReference type="SMART" id="SM00465">
    <property type="entry name" value="GIYc"/>
    <property type="match status" value="1"/>
</dbReference>
<dbReference type="SUPFAM" id="SSF82771">
    <property type="entry name" value="GIY-YIG endonuclease"/>
    <property type="match status" value="1"/>
</dbReference>